<proteinExistence type="inferred from homology"/>
<dbReference type="Pfam" id="PF17783">
    <property type="entry name" value="WHD_CvfB"/>
    <property type="match status" value="1"/>
</dbReference>
<evidence type="ECO:0000259" key="2">
    <source>
        <dbReference type="Pfam" id="PF13509"/>
    </source>
</evidence>
<protein>
    <submittedName>
        <fullName evidence="4">GntR family transcriptional regulator</fullName>
    </submittedName>
</protein>
<dbReference type="Proteomes" id="UP000478417">
    <property type="component" value="Unassembled WGS sequence"/>
</dbReference>
<reference evidence="4 5" key="1">
    <citation type="submission" date="2020-02" db="EMBL/GenBank/DDBJ databases">
        <title>Albibacoteraceae fam. nov., the first described family within the subdivision 4 Verrucomicrobia.</title>
        <authorList>
            <person name="Xi F."/>
        </authorList>
    </citation>
    <scope>NUCLEOTIDE SEQUENCE [LARGE SCALE GENOMIC DNA]</scope>
    <source>
        <strain evidence="4 5">CK1056</strain>
    </source>
</reference>
<accession>A0A6B2M4P4</accession>
<comment type="caution">
    <text evidence="4">The sequence shown here is derived from an EMBL/GenBank/DDBJ whole genome shotgun (WGS) entry which is preliminary data.</text>
</comment>
<organism evidence="4 5">
    <name type="scientific">Oceanipulchritudo coccoides</name>
    <dbReference type="NCBI Taxonomy" id="2706888"/>
    <lineage>
        <taxon>Bacteria</taxon>
        <taxon>Pseudomonadati</taxon>
        <taxon>Verrucomicrobiota</taxon>
        <taxon>Opitutia</taxon>
        <taxon>Puniceicoccales</taxon>
        <taxon>Oceanipulchritudinaceae</taxon>
        <taxon>Oceanipulchritudo</taxon>
    </lineage>
</organism>
<dbReference type="Gene3D" id="1.10.10.10">
    <property type="entry name" value="Winged helix-like DNA-binding domain superfamily/Winged helix DNA-binding domain"/>
    <property type="match status" value="1"/>
</dbReference>
<dbReference type="PANTHER" id="PTHR37296:SF1">
    <property type="entry name" value="CONSERVED VIRULENCE FACTOR B"/>
    <property type="match status" value="1"/>
</dbReference>
<dbReference type="Gene3D" id="2.40.50.140">
    <property type="entry name" value="Nucleic acid-binding proteins"/>
    <property type="match status" value="2"/>
</dbReference>
<dbReference type="InterPro" id="IPR039566">
    <property type="entry name" value="CvfB_S1_st"/>
</dbReference>
<evidence type="ECO:0000259" key="3">
    <source>
        <dbReference type="Pfam" id="PF17783"/>
    </source>
</evidence>
<gene>
    <name evidence="4" type="ORF">G0Q06_12745</name>
</gene>
<dbReference type="Pfam" id="PF13509">
    <property type="entry name" value="S1_2"/>
    <property type="match status" value="1"/>
</dbReference>
<comment type="similarity">
    <text evidence="1">Belongs to the CvfB family.</text>
</comment>
<dbReference type="EMBL" id="JAAGNX010000003">
    <property type="protein sequence ID" value="NDV63326.1"/>
    <property type="molecule type" value="Genomic_DNA"/>
</dbReference>
<feature type="domain" description="Conserved virulence factor B-like winged helix" evidence="3">
    <location>
        <begin position="225"/>
        <end position="281"/>
    </location>
</feature>
<dbReference type="AlphaFoldDB" id="A0A6B2M4P4"/>
<evidence type="ECO:0000256" key="1">
    <source>
        <dbReference type="PIRNR" id="PIRNR012524"/>
    </source>
</evidence>
<dbReference type="RefSeq" id="WP_163966730.1">
    <property type="nucleotide sequence ID" value="NZ_JAAGNX010000003.1"/>
</dbReference>
<evidence type="ECO:0000313" key="4">
    <source>
        <dbReference type="EMBL" id="NDV63326.1"/>
    </source>
</evidence>
<dbReference type="InterPro" id="IPR040764">
    <property type="entry name" value="CvfB_WH"/>
</dbReference>
<feature type="domain" description="Conserved virulence factor B first S1" evidence="2">
    <location>
        <begin position="10"/>
        <end position="70"/>
    </location>
</feature>
<sequence length="291" mass="33262">MSSQEQKIKIGKVSRLRVVTALDFGLYLDGGEELGEILLPLRYVPEGCDVDDWVEVFLYLDSEDRLIATTETPYAMVNELACLRVVDTTPSGAFLDWGLSKDLLVPFREQRERMVRDRFYIVYIYFDTASERLVATSKVHKYINVKASNYSPGDEVKLIIGNEFDLGYNVIIDKRFVGVVFRNEVFQTLEPGQHITGYIKAQRPDGKIDVELQRSGNYDPRELWEQVISELEKNDGFLPFNDATPPEEIYERFKVSKRAYKKAIGGLYKRRLITIEDGGIRKAVVPPSSGL</sequence>
<name>A0A6B2M4P4_9BACT</name>
<keyword evidence="5" id="KW-1185">Reference proteome</keyword>
<evidence type="ECO:0000313" key="5">
    <source>
        <dbReference type="Proteomes" id="UP000478417"/>
    </source>
</evidence>
<dbReference type="InterPro" id="IPR036388">
    <property type="entry name" value="WH-like_DNA-bd_sf"/>
</dbReference>
<dbReference type="PIRSF" id="PIRSF012524">
    <property type="entry name" value="YitL_S1"/>
    <property type="match status" value="1"/>
</dbReference>
<dbReference type="PANTHER" id="PTHR37296">
    <property type="entry name" value="CONSERVED VIRULENCE FACTOR B"/>
    <property type="match status" value="1"/>
</dbReference>
<dbReference type="InterPro" id="IPR014464">
    <property type="entry name" value="CvfB_fam"/>
</dbReference>
<dbReference type="InterPro" id="IPR012340">
    <property type="entry name" value="NA-bd_OB-fold"/>
</dbReference>